<keyword evidence="3" id="KW-0378">Hydrolase</keyword>
<keyword evidence="1" id="KW-0472">Membrane</keyword>
<keyword evidence="3" id="KW-0482">Metalloprotease</keyword>
<keyword evidence="1" id="KW-1133">Transmembrane helix</keyword>
<proteinExistence type="predicted"/>
<organism evidence="3 4">
    <name type="scientific">Laceyella sacchari</name>
    <name type="common">Thermoactinomyces thalpophilus</name>
    <dbReference type="NCBI Taxonomy" id="37482"/>
    <lineage>
        <taxon>Bacteria</taxon>
        <taxon>Bacillati</taxon>
        <taxon>Bacillota</taxon>
        <taxon>Bacilli</taxon>
        <taxon>Bacillales</taxon>
        <taxon>Thermoactinomycetaceae</taxon>
        <taxon>Laceyella</taxon>
    </lineage>
</organism>
<name>A0ABY5U4F9_LACSH</name>
<feature type="transmembrane region" description="Helical" evidence="1">
    <location>
        <begin position="197"/>
        <end position="217"/>
    </location>
</feature>
<protein>
    <submittedName>
        <fullName evidence="3">CPBP family intramembrane metalloprotease</fullName>
    </submittedName>
</protein>
<feature type="transmembrane region" description="Helical" evidence="1">
    <location>
        <begin position="173"/>
        <end position="190"/>
    </location>
</feature>
<dbReference type="InterPro" id="IPR003675">
    <property type="entry name" value="Rce1/LyrA-like_dom"/>
</dbReference>
<feature type="transmembrane region" description="Helical" evidence="1">
    <location>
        <begin position="112"/>
        <end position="129"/>
    </location>
</feature>
<dbReference type="GO" id="GO:0008237">
    <property type="term" value="F:metallopeptidase activity"/>
    <property type="evidence" value="ECO:0007669"/>
    <property type="project" value="UniProtKB-KW"/>
</dbReference>
<keyword evidence="3" id="KW-0645">Protease</keyword>
<feature type="domain" description="CAAX prenyl protease 2/Lysostaphin resistance protein A-like" evidence="2">
    <location>
        <begin position="116"/>
        <end position="210"/>
    </location>
</feature>
<evidence type="ECO:0000313" key="4">
    <source>
        <dbReference type="Proteomes" id="UP001058650"/>
    </source>
</evidence>
<reference evidence="3" key="1">
    <citation type="submission" date="2022-08" db="EMBL/GenBank/DDBJ databases">
        <title>The complete genome sequence of the thermophilic bacterium Laceyella sacchari FBKL4.010 reveals the basis for tetramethylpyrazine biosynthesis in Moutai-flavor Daqu.</title>
        <authorList>
            <person name="Li D."/>
            <person name="Huang W."/>
            <person name="Wang C."/>
            <person name="Qiu S."/>
        </authorList>
    </citation>
    <scope>NUCLEOTIDE SEQUENCE</scope>
    <source>
        <strain evidence="3">FBKL4.014</strain>
    </source>
</reference>
<gene>
    <name evidence="3" type="ORF">NYR52_02410</name>
</gene>
<feature type="transmembrane region" description="Helical" evidence="1">
    <location>
        <begin position="150"/>
        <end position="167"/>
    </location>
</feature>
<feature type="transmembrane region" description="Helical" evidence="1">
    <location>
        <begin position="78"/>
        <end position="100"/>
    </location>
</feature>
<evidence type="ECO:0000313" key="3">
    <source>
        <dbReference type="EMBL" id="UWE04039.1"/>
    </source>
</evidence>
<sequence length="275" mass="30541">MRESVIVKILEFTGKLLLLMGLATVFSMPFMLNTSNANFSLAGQDVALILAVFSMYGLFERRRGWELGLRQRDGWVRFAEGAGFGMALISIVVLMIFVFGGARIIEVRFTPPVLQSAWQTLILFLLVGLSEELMSRGYVQGLLRHRFNKWVAWGVSALVFALLHGFNPGVWSHGFPIFNLILVGVLFSVYRDVSGGLWAPIGFHFTWNFFQGPVYGFKVSGLEMQSFLQIRSQGGLFLSGGAFGPEGSAACTIVLLVATSWLIWRERNTQTAVPS</sequence>
<dbReference type="RefSeq" id="WP_132219521.1">
    <property type="nucleotide sequence ID" value="NZ_CP103866.1"/>
</dbReference>
<dbReference type="EMBL" id="CP103866">
    <property type="protein sequence ID" value="UWE04039.1"/>
    <property type="molecule type" value="Genomic_DNA"/>
</dbReference>
<dbReference type="Proteomes" id="UP001058650">
    <property type="component" value="Chromosome"/>
</dbReference>
<keyword evidence="1" id="KW-0812">Transmembrane</keyword>
<feature type="transmembrane region" description="Helical" evidence="1">
    <location>
        <begin position="12"/>
        <end position="32"/>
    </location>
</feature>
<evidence type="ECO:0000256" key="1">
    <source>
        <dbReference type="SAM" id="Phobius"/>
    </source>
</evidence>
<feature type="transmembrane region" description="Helical" evidence="1">
    <location>
        <begin position="38"/>
        <end position="58"/>
    </location>
</feature>
<evidence type="ECO:0000259" key="2">
    <source>
        <dbReference type="Pfam" id="PF02517"/>
    </source>
</evidence>
<accession>A0ABY5U4F9</accession>
<dbReference type="Pfam" id="PF02517">
    <property type="entry name" value="Rce1-like"/>
    <property type="match status" value="1"/>
</dbReference>
<feature type="transmembrane region" description="Helical" evidence="1">
    <location>
        <begin position="237"/>
        <end position="264"/>
    </location>
</feature>
<keyword evidence="4" id="KW-1185">Reference proteome</keyword>
<dbReference type="PANTHER" id="PTHR39430">
    <property type="entry name" value="MEMBRANE-ASSOCIATED PROTEASE-RELATED"/>
    <property type="match status" value="1"/>
</dbReference>
<dbReference type="PANTHER" id="PTHR39430:SF1">
    <property type="entry name" value="PROTEASE"/>
    <property type="match status" value="1"/>
</dbReference>